<evidence type="ECO:0000313" key="1">
    <source>
        <dbReference type="EMBL" id="SLM40022.1"/>
    </source>
</evidence>
<evidence type="ECO:0008006" key="3">
    <source>
        <dbReference type="Google" id="ProtNLM"/>
    </source>
</evidence>
<dbReference type="AlphaFoldDB" id="A0A1W5DAR6"/>
<accession>A0A1W5DAR6</accession>
<dbReference type="Pfam" id="PF07350">
    <property type="entry name" value="Gig2-like"/>
    <property type="match status" value="1"/>
</dbReference>
<dbReference type="InterPro" id="IPR010856">
    <property type="entry name" value="Gig2-like"/>
</dbReference>
<sequence length="506" mass="56277">MLSSLRPLPRLRTPLLTNALPTLCGHRSISKAAAIKKAAGDISSVFPSLSGAATAPLPPRFAELKTRLIWGHEDRLQGSWQRLLTELRKDIEVLRALGPAVVPKIAVGDIDNEAERAQFRKGFRERGVAVVTGVVSEKEALDWKELVQRYVRSNPQTKGFPAHNPAVYELYWSPSQILARAHPNLLRTQSFLMSHWHSHDPAALISTAHPTTYADRVRIRQPGDAGFALGPHVDGGSCERWEDRGYGRGRVYQEIFQGRWEEYDPWESSCRLPVISDLYNGAGACSMFRMFQGWLSMSTTGPGEGTLMVNPLLGKATAYYLLRPFFEPRKAPGEAYGSAFLDADNWKMEKETTSMLHGATPSDCQELDTVLHPHLSLEDSMVHVPQVNPGDYVVWHCDTIHAVDKIHAGPGDASVMYIPACPLTEANAEYLIRQREAFAEGIPAPDFPSGEGESRHLGRLTPDYVMQNIDVDAQRAMGVSRWDEHVEVKTLGEARLLQRANEILGF</sequence>
<dbReference type="Gene3D" id="2.60.120.330">
    <property type="entry name" value="B-lactam Antibiotic, Isopenicillin N Synthase, Chain"/>
    <property type="match status" value="1"/>
</dbReference>
<dbReference type="EMBL" id="FWEW01003615">
    <property type="protein sequence ID" value="SLM40022.1"/>
    <property type="molecule type" value="Genomic_DNA"/>
</dbReference>
<dbReference type="PANTHER" id="PTHR30613">
    <property type="entry name" value="UNCHARACTERIZED PROTEIN YBIU-RELATED"/>
    <property type="match status" value="1"/>
</dbReference>
<dbReference type="Proteomes" id="UP000192927">
    <property type="component" value="Unassembled WGS sequence"/>
</dbReference>
<evidence type="ECO:0000313" key="2">
    <source>
        <dbReference type="Proteomes" id="UP000192927"/>
    </source>
</evidence>
<reference evidence="2" key="1">
    <citation type="submission" date="2017-03" db="EMBL/GenBank/DDBJ databases">
        <authorList>
            <person name="Sharma R."/>
            <person name="Thines M."/>
        </authorList>
    </citation>
    <scope>NUCLEOTIDE SEQUENCE [LARGE SCALE GENOMIC DNA]</scope>
</reference>
<keyword evidence="2" id="KW-1185">Reference proteome</keyword>
<dbReference type="SUPFAM" id="SSF51197">
    <property type="entry name" value="Clavaminate synthase-like"/>
    <property type="match status" value="1"/>
</dbReference>
<name>A0A1W5DAR6_9LECA</name>
<dbReference type="InterPro" id="IPR027443">
    <property type="entry name" value="IPNS-like_sf"/>
</dbReference>
<organism evidence="1 2">
    <name type="scientific">Lasallia pustulata</name>
    <dbReference type="NCBI Taxonomy" id="136370"/>
    <lineage>
        <taxon>Eukaryota</taxon>
        <taxon>Fungi</taxon>
        <taxon>Dikarya</taxon>
        <taxon>Ascomycota</taxon>
        <taxon>Pezizomycotina</taxon>
        <taxon>Lecanoromycetes</taxon>
        <taxon>OSLEUM clade</taxon>
        <taxon>Umbilicariomycetidae</taxon>
        <taxon>Umbilicariales</taxon>
        <taxon>Umbilicariaceae</taxon>
        <taxon>Lasallia</taxon>
    </lineage>
</organism>
<dbReference type="PANTHER" id="PTHR30613:SF1">
    <property type="entry name" value="DUF1479 DOMAIN PROTEIN (AFU_ORTHOLOGUE AFUA_5G09280)"/>
    <property type="match status" value="1"/>
</dbReference>
<proteinExistence type="predicted"/>
<protein>
    <recommendedName>
        <fullName evidence="3">DUF1479-domain-containing protein</fullName>
    </recommendedName>
</protein>